<evidence type="ECO:0000313" key="1">
    <source>
        <dbReference type="EMBL" id="MCC3803967.1"/>
    </source>
</evidence>
<dbReference type="Proteomes" id="UP000726777">
    <property type="component" value="Unassembled WGS sequence"/>
</dbReference>
<sequence>METLHKTPTDLEQLSFISKNDELSHLNQLIGYRGDHDYLDAIESGAIHKTGSSMDAFDLFNDSKTPFYDLAEAVQLQRDITGLNDYLCGIVFTTATHDLFIDLRFISAMIDEYSDEIKLIELANLAVGCCTCESFYKNYTNSDVEKSYISYTKRKF</sequence>
<dbReference type="RefSeq" id="WP_228085640.1">
    <property type="nucleotide sequence ID" value="NZ_JACVHL010000002.1"/>
</dbReference>
<organism evidence="1 2">
    <name type="scientific">Vibrio parahaemolyticus</name>
    <dbReference type="NCBI Taxonomy" id="670"/>
    <lineage>
        <taxon>Bacteria</taxon>
        <taxon>Pseudomonadati</taxon>
        <taxon>Pseudomonadota</taxon>
        <taxon>Gammaproteobacteria</taxon>
        <taxon>Vibrionales</taxon>
        <taxon>Vibrionaceae</taxon>
        <taxon>Vibrio</taxon>
    </lineage>
</organism>
<proteinExistence type="predicted"/>
<accession>A0A9Q3YHW3</accession>
<dbReference type="EMBL" id="JACVHL010000002">
    <property type="protein sequence ID" value="MCC3803967.1"/>
    <property type="molecule type" value="Genomic_DNA"/>
</dbReference>
<name>A0A9Q3YHW3_VIBPH</name>
<reference evidence="1" key="1">
    <citation type="submission" date="2020-09" db="EMBL/GenBank/DDBJ databases">
        <title>Genome sequence of Vibrio parahaemolyticus isolates.</title>
        <authorList>
            <person name="Hammerl J.A."/>
            <person name="Strauch E."/>
        </authorList>
    </citation>
    <scope>NUCLEOTIDE SEQUENCE</scope>
    <source>
        <strain evidence="1">17-VB00146</strain>
    </source>
</reference>
<comment type="caution">
    <text evidence="1">The sequence shown here is derived from an EMBL/GenBank/DDBJ whole genome shotgun (WGS) entry which is preliminary data.</text>
</comment>
<gene>
    <name evidence="1" type="ORF">IB292_02840</name>
</gene>
<evidence type="ECO:0000313" key="2">
    <source>
        <dbReference type="Proteomes" id="UP000726777"/>
    </source>
</evidence>
<dbReference type="AlphaFoldDB" id="A0A9Q3YHW3"/>
<protein>
    <submittedName>
        <fullName evidence="1">Uncharacterized protein</fullName>
    </submittedName>
</protein>